<dbReference type="PANTHER" id="PTHR11252:SF0">
    <property type="entry name" value="POLYRIBONUCLEOTIDE NUCLEOTIDYLTRANSFERASE 1, MITOCHONDRIAL"/>
    <property type="match status" value="1"/>
</dbReference>
<keyword evidence="5 8" id="KW-0479">Metal-binding</keyword>
<dbReference type="EC" id="2.7.7.8" evidence="8"/>
<evidence type="ECO:0000256" key="3">
    <source>
        <dbReference type="ARBA" id="ARBA00022679"/>
    </source>
</evidence>
<dbReference type="PIRSF" id="PIRSF005499">
    <property type="entry name" value="PNPase"/>
    <property type="match status" value="1"/>
</dbReference>
<dbReference type="GO" id="GO:0003723">
    <property type="term" value="F:RNA binding"/>
    <property type="evidence" value="ECO:0007669"/>
    <property type="project" value="UniProtKB-UniRule"/>
</dbReference>
<dbReference type="FunFam" id="3.30.1370.10:FF:000001">
    <property type="entry name" value="Polyribonucleotide nucleotidyltransferase"/>
    <property type="match status" value="1"/>
</dbReference>
<dbReference type="GO" id="GO:0000287">
    <property type="term" value="F:magnesium ion binding"/>
    <property type="evidence" value="ECO:0007669"/>
    <property type="project" value="UniProtKB-UniRule"/>
</dbReference>
<dbReference type="AlphaFoldDB" id="A0A518B6D2"/>
<dbReference type="SUPFAM" id="SSF55666">
    <property type="entry name" value="Ribonuclease PH domain 2-like"/>
    <property type="match status" value="2"/>
</dbReference>
<dbReference type="CDD" id="cd11363">
    <property type="entry name" value="RNase_PH_PNPase_1"/>
    <property type="match status" value="1"/>
</dbReference>
<dbReference type="InterPro" id="IPR015848">
    <property type="entry name" value="PNPase_PH_RNA-bd_bac/org-type"/>
</dbReference>
<protein>
    <recommendedName>
        <fullName evidence="8">Polyribonucleotide nucleotidyltransferase</fullName>
        <ecNumber evidence="8">2.7.7.8</ecNumber>
    </recommendedName>
    <alternativeName>
        <fullName evidence="8">Polynucleotide phosphorylase</fullName>
        <shortName evidence="8">PNPase</shortName>
    </alternativeName>
</protein>
<keyword evidence="11" id="KW-1185">Reference proteome</keyword>
<dbReference type="InterPro" id="IPR036456">
    <property type="entry name" value="PNPase_PH_RNA-bd_sf"/>
</dbReference>
<evidence type="ECO:0000313" key="10">
    <source>
        <dbReference type="EMBL" id="QDU62538.1"/>
    </source>
</evidence>
<keyword evidence="2 8" id="KW-0963">Cytoplasm</keyword>
<dbReference type="InterPro" id="IPR036612">
    <property type="entry name" value="KH_dom_type_1_sf"/>
</dbReference>
<dbReference type="FunFam" id="3.30.230.70:FF:000001">
    <property type="entry name" value="Polyribonucleotide nucleotidyltransferase"/>
    <property type="match status" value="1"/>
</dbReference>
<keyword evidence="6 8" id="KW-0460">Magnesium</keyword>
<evidence type="ECO:0000256" key="1">
    <source>
        <dbReference type="ARBA" id="ARBA00007404"/>
    </source>
</evidence>
<evidence type="ECO:0000256" key="2">
    <source>
        <dbReference type="ARBA" id="ARBA00022490"/>
    </source>
</evidence>
<dbReference type="FunFam" id="3.30.230.70:FF:000002">
    <property type="entry name" value="Polyribonucleotide nucleotidyltransferase"/>
    <property type="match status" value="1"/>
</dbReference>
<organism evidence="10 11">
    <name type="scientific">Kolteria novifilia</name>
    <dbReference type="NCBI Taxonomy" id="2527975"/>
    <lineage>
        <taxon>Bacteria</taxon>
        <taxon>Pseudomonadati</taxon>
        <taxon>Planctomycetota</taxon>
        <taxon>Planctomycetia</taxon>
        <taxon>Kolteriales</taxon>
        <taxon>Kolteriaceae</taxon>
        <taxon>Kolteria</taxon>
    </lineage>
</organism>
<dbReference type="FunFam" id="2.40.50.140:FF:000189">
    <property type="entry name" value="Polyribonucleotide nucleotidyltransferase, putative"/>
    <property type="match status" value="1"/>
</dbReference>
<dbReference type="SUPFAM" id="SSF50249">
    <property type="entry name" value="Nucleic acid-binding proteins"/>
    <property type="match status" value="1"/>
</dbReference>
<dbReference type="Proteomes" id="UP000317093">
    <property type="component" value="Chromosome"/>
</dbReference>
<sequence length="695" mass="75692">MQAVVVEREIGGATLRVETGKLAKQASGAVLVTYEGTAVLTAVTEGPPRGGGDFFPLTVDYRERTYAAGKFPGGFKKREGAPSVKEILTMRLTDRPIRPLFPKSYLNEVQIMSTVLSSDRENDADVLSMIGASAALSIAQLPFHGPIGAVRIGKTEEGLVILPTVSELAESSLDLVVAGSADAVCMIEGFGKEIPEDEMVEAILAAHEQIREIVGLIEELREKTGWKPVEYDESVDTSLYDKILASHKDAIRDAKATEGKLARAAVIDEVLAKVKEELIDPESDDSPTEDDVYNAFHQVERRVVRDRILEGVRPDGRTAEEIRPLYSEVGLLPNVHGSSLFQRGETQSLTVSTLGSVSDEQRVDGLQEEYTKKFMLDYNFPPFSVGECRMIRGPGRREIGHGALAERSLVPVIPPADKFPYTIRLVSEILESNGSSSMASVCAGTLCLMDSGVPIKDPVAGISIGLVKEESGFAILTDIMGDEDHFGDMDFKVAGTQRGITGIQLDLKITGIDEQIIRDTLAMARSARIEILRHMLRTLKRPNKEISPNAPRLYRMKINSEKIGMVIGPGGKHIRALQEETKTDISLEDDGTVTITGLDAAGCDAARDRIEAITEDVKVGKVYKGRVSSITDFGAFIELVPGRDGLCHISELDHGFVSSVTDICKIGDTLEVKVIGIDDHDRVKLSRKVLLKKED</sequence>
<dbReference type="PROSITE" id="PS50126">
    <property type="entry name" value="S1"/>
    <property type="match status" value="1"/>
</dbReference>
<dbReference type="SUPFAM" id="SSF46915">
    <property type="entry name" value="Polynucleotide phosphorylase/guanosine pentaphosphate synthase (PNPase/GPSI), domain 3"/>
    <property type="match status" value="1"/>
</dbReference>
<evidence type="ECO:0000256" key="7">
    <source>
        <dbReference type="ARBA" id="ARBA00022884"/>
    </source>
</evidence>
<dbReference type="GO" id="GO:0006402">
    <property type="term" value="P:mRNA catabolic process"/>
    <property type="evidence" value="ECO:0007669"/>
    <property type="project" value="UniProtKB-UniRule"/>
</dbReference>
<dbReference type="GO" id="GO:0006396">
    <property type="term" value="P:RNA processing"/>
    <property type="evidence" value="ECO:0007669"/>
    <property type="project" value="InterPro"/>
</dbReference>
<evidence type="ECO:0000256" key="5">
    <source>
        <dbReference type="ARBA" id="ARBA00022723"/>
    </source>
</evidence>
<evidence type="ECO:0000313" key="11">
    <source>
        <dbReference type="Proteomes" id="UP000317093"/>
    </source>
</evidence>
<dbReference type="NCBIfam" id="TIGR03591">
    <property type="entry name" value="polynuc_phos"/>
    <property type="match status" value="1"/>
</dbReference>
<comment type="cofactor">
    <cofactor evidence="8">
        <name>Mg(2+)</name>
        <dbReference type="ChEBI" id="CHEBI:18420"/>
    </cofactor>
</comment>
<dbReference type="InterPro" id="IPR012340">
    <property type="entry name" value="NA-bd_OB-fold"/>
</dbReference>
<dbReference type="KEGG" id="knv:Pan216_34050"/>
<comment type="subcellular location">
    <subcellularLocation>
        <location evidence="8">Cytoplasm</location>
    </subcellularLocation>
</comment>
<dbReference type="RefSeq" id="WP_419192605.1">
    <property type="nucleotide sequence ID" value="NZ_CP036279.1"/>
</dbReference>
<evidence type="ECO:0000256" key="8">
    <source>
        <dbReference type="HAMAP-Rule" id="MF_01595"/>
    </source>
</evidence>
<dbReference type="InterPro" id="IPR004087">
    <property type="entry name" value="KH_dom"/>
</dbReference>
<dbReference type="InterPro" id="IPR020568">
    <property type="entry name" value="Ribosomal_Su5_D2-typ_SF"/>
</dbReference>
<comment type="catalytic activity">
    <reaction evidence="8">
        <text>RNA(n+1) + phosphate = RNA(n) + a ribonucleoside 5'-diphosphate</text>
        <dbReference type="Rhea" id="RHEA:22096"/>
        <dbReference type="Rhea" id="RHEA-COMP:14527"/>
        <dbReference type="Rhea" id="RHEA-COMP:17342"/>
        <dbReference type="ChEBI" id="CHEBI:43474"/>
        <dbReference type="ChEBI" id="CHEBI:57930"/>
        <dbReference type="ChEBI" id="CHEBI:140395"/>
        <dbReference type="EC" id="2.7.7.8"/>
    </reaction>
</comment>
<keyword evidence="4 8" id="KW-0548">Nucleotidyltransferase</keyword>
<dbReference type="NCBIfam" id="NF008805">
    <property type="entry name" value="PRK11824.1"/>
    <property type="match status" value="1"/>
</dbReference>
<dbReference type="GO" id="GO:0000175">
    <property type="term" value="F:3'-5'-RNA exonuclease activity"/>
    <property type="evidence" value="ECO:0007669"/>
    <property type="project" value="TreeGrafter"/>
</dbReference>
<dbReference type="Pfam" id="PF03726">
    <property type="entry name" value="PNPase"/>
    <property type="match status" value="1"/>
</dbReference>
<dbReference type="GO" id="GO:0004654">
    <property type="term" value="F:polyribonucleotide nucleotidyltransferase activity"/>
    <property type="evidence" value="ECO:0007669"/>
    <property type="project" value="UniProtKB-UniRule"/>
</dbReference>
<evidence type="ECO:0000259" key="9">
    <source>
        <dbReference type="PROSITE" id="PS50126"/>
    </source>
</evidence>
<dbReference type="Gene3D" id="3.30.230.70">
    <property type="entry name" value="GHMP Kinase, N-terminal domain"/>
    <property type="match status" value="2"/>
</dbReference>
<dbReference type="InterPro" id="IPR004088">
    <property type="entry name" value="KH_dom_type_1"/>
</dbReference>
<dbReference type="InterPro" id="IPR036345">
    <property type="entry name" value="ExoRNase_PH_dom2_sf"/>
</dbReference>
<keyword evidence="7 8" id="KW-0694">RNA-binding</keyword>
<dbReference type="EMBL" id="CP036279">
    <property type="protein sequence ID" value="QDU62538.1"/>
    <property type="molecule type" value="Genomic_DNA"/>
</dbReference>
<dbReference type="InterPro" id="IPR027408">
    <property type="entry name" value="PNPase/RNase_PH_dom_sf"/>
</dbReference>
<comment type="function">
    <text evidence="8">Involved in mRNA degradation. Catalyzes the phosphorolysis of single-stranded polyribonucleotides processively in the 3'- to 5'-direction.</text>
</comment>
<dbReference type="Gene3D" id="2.40.50.140">
    <property type="entry name" value="Nucleic acid-binding proteins"/>
    <property type="match status" value="1"/>
</dbReference>
<proteinExistence type="inferred from homology"/>
<dbReference type="CDD" id="cd02393">
    <property type="entry name" value="KH-I_PNPase"/>
    <property type="match status" value="1"/>
</dbReference>
<dbReference type="PROSITE" id="PS50084">
    <property type="entry name" value="KH_TYPE_1"/>
    <property type="match status" value="1"/>
</dbReference>
<feature type="binding site" evidence="8">
    <location>
        <position position="484"/>
    </location>
    <ligand>
        <name>Mg(2+)</name>
        <dbReference type="ChEBI" id="CHEBI:18420"/>
    </ligand>
</feature>
<name>A0A518B6D2_9BACT</name>
<dbReference type="SUPFAM" id="SSF54211">
    <property type="entry name" value="Ribosomal protein S5 domain 2-like"/>
    <property type="match status" value="2"/>
</dbReference>
<dbReference type="PANTHER" id="PTHR11252">
    <property type="entry name" value="POLYRIBONUCLEOTIDE NUCLEOTIDYLTRANSFERASE"/>
    <property type="match status" value="1"/>
</dbReference>
<gene>
    <name evidence="8 10" type="primary">pnp</name>
    <name evidence="10" type="ORF">Pan216_34050</name>
</gene>
<dbReference type="InterPro" id="IPR015847">
    <property type="entry name" value="ExoRNase_PH_dom2"/>
</dbReference>
<dbReference type="InterPro" id="IPR003029">
    <property type="entry name" value="S1_domain"/>
</dbReference>
<evidence type="ECO:0000256" key="6">
    <source>
        <dbReference type="ARBA" id="ARBA00022842"/>
    </source>
</evidence>
<dbReference type="SMART" id="SM00322">
    <property type="entry name" value="KH"/>
    <property type="match status" value="1"/>
</dbReference>
<dbReference type="Pfam" id="PF00013">
    <property type="entry name" value="KH_1"/>
    <property type="match status" value="1"/>
</dbReference>
<dbReference type="Pfam" id="PF00575">
    <property type="entry name" value="S1"/>
    <property type="match status" value="1"/>
</dbReference>
<reference evidence="10 11" key="1">
    <citation type="submission" date="2019-02" db="EMBL/GenBank/DDBJ databases">
        <title>Deep-cultivation of Planctomycetes and their phenomic and genomic characterization uncovers novel biology.</title>
        <authorList>
            <person name="Wiegand S."/>
            <person name="Jogler M."/>
            <person name="Boedeker C."/>
            <person name="Pinto D."/>
            <person name="Vollmers J."/>
            <person name="Rivas-Marin E."/>
            <person name="Kohn T."/>
            <person name="Peeters S.H."/>
            <person name="Heuer A."/>
            <person name="Rast P."/>
            <person name="Oberbeckmann S."/>
            <person name="Bunk B."/>
            <person name="Jeske O."/>
            <person name="Meyerdierks A."/>
            <person name="Storesund J.E."/>
            <person name="Kallscheuer N."/>
            <person name="Luecker S."/>
            <person name="Lage O.M."/>
            <person name="Pohl T."/>
            <person name="Merkel B.J."/>
            <person name="Hornburger P."/>
            <person name="Mueller R.-W."/>
            <person name="Bruemmer F."/>
            <person name="Labrenz M."/>
            <person name="Spormann A.M."/>
            <person name="Op den Camp H."/>
            <person name="Overmann J."/>
            <person name="Amann R."/>
            <person name="Jetten M.S.M."/>
            <person name="Mascher T."/>
            <person name="Medema M.H."/>
            <person name="Devos D.P."/>
            <person name="Kaster A.-K."/>
            <person name="Ovreas L."/>
            <person name="Rohde M."/>
            <person name="Galperin M.Y."/>
            <person name="Jogler C."/>
        </authorList>
    </citation>
    <scope>NUCLEOTIDE SEQUENCE [LARGE SCALE GENOMIC DNA]</scope>
    <source>
        <strain evidence="10 11">Pan216</strain>
    </source>
</reference>
<dbReference type="CDD" id="cd04472">
    <property type="entry name" value="S1_PNPase"/>
    <property type="match status" value="1"/>
</dbReference>
<dbReference type="InterPro" id="IPR001247">
    <property type="entry name" value="ExoRNase_PH_dom1"/>
</dbReference>
<dbReference type="SUPFAM" id="SSF54791">
    <property type="entry name" value="Eukaryotic type KH-domain (KH-domain type I)"/>
    <property type="match status" value="1"/>
</dbReference>
<feature type="domain" description="S1 motif" evidence="9">
    <location>
        <begin position="620"/>
        <end position="688"/>
    </location>
</feature>
<dbReference type="HAMAP" id="MF_01595">
    <property type="entry name" value="PNPase"/>
    <property type="match status" value="1"/>
</dbReference>
<dbReference type="SMART" id="SM00316">
    <property type="entry name" value="S1"/>
    <property type="match status" value="1"/>
</dbReference>
<dbReference type="CDD" id="cd11364">
    <property type="entry name" value="RNase_PH_PNPase_2"/>
    <property type="match status" value="1"/>
</dbReference>
<comment type="similarity">
    <text evidence="1 8">Belongs to the polyribonucleotide nucleotidyltransferase family.</text>
</comment>
<dbReference type="InterPro" id="IPR012162">
    <property type="entry name" value="PNPase"/>
</dbReference>
<keyword evidence="3 8" id="KW-0808">Transferase</keyword>
<accession>A0A518B6D2</accession>
<dbReference type="Pfam" id="PF03725">
    <property type="entry name" value="RNase_PH_C"/>
    <property type="match status" value="1"/>
</dbReference>
<dbReference type="Gene3D" id="3.30.1370.10">
    <property type="entry name" value="K Homology domain, type 1"/>
    <property type="match status" value="1"/>
</dbReference>
<feature type="binding site" evidence="8">
    <location>
        <position position="490"/>
    </location>
    <ligand>
        <name>Mg(2+)</name>
        <dbReference type="ChEBI" id="CHEBI:18420"/>
    </ligand>
</feature>
<dbReference type="Pfam" id="PF01138">
    <property type="entry name" value="RNase_PH"/>
    <property type="match status" value="2"/>
</dbReference>
<evidence type="ECO:0000256" key="4">
    <source>
        <dbReference type="ARBA" id="ARBA00022695"/>
    </source>
</evidence>
<dbReference type="GO" id="GO:0005829">
    <property type="term" value="C:cytosol"/>
    <property type="evidence" value="ECO:0007669"/>
    <property type="project" value="TreeGrafter"/>
</dbReference>